<reference evidence="2" key="1">
    <citation type="submission" date="2018-11" db="EMBL/GenBank/DDBJ databases">
        <title>Proposal to divide the Flavobacteriaceae and reorganize its genera based on Amino Acid Identity values calculated from whole genome sequences.</title>
        <authorList>
            <person name="Nicholson A.C."/>
            <person name="Gulvik C.A."/>
            <person name="Whitney A.M."/>
            <person name="Humrighouse B.W."/>
            <person name="Bell M."/>
            <person name="Holmes B."/>
            <person name="Steigerwalt A."/>
            <person name="Villarma A."/>
            <person name="Sheth M."/>
            <person name="Batra D."/>
            <person name="Pryor J."/>
            <person name="Bernardet J.-F."/>
            <person name="Hugo C."/>
            <person name="Kampfer P."/>
            <person name="Newman J."/>
            <person name="Mcquiston J.R."/>
        </authorList>
    </citation>
    <scope>NUCLEOTIDE SEQUENCE [LARGE SCALE GENOMIC DNA]</scope>
    <source>
        <strain evidence="2">H3056</strain>
    </source>
</reference>
<dbReference type="NCBIfam" id="TIGR01987">
    <property type="entry name" value="HI0074"/>
    <property type="match status" value="1"/>
</dbReference>
<keyword evidence="2" id="KW-0808">Transferase</keyword>
<sequence>MEDIRWEQRFNNYRKALKSLRDNITYIKGEQGWKTEEDIENVLMETRDILKQGLIQSFEYTHELAWKVMKDYAEYQGNTEIKGSRDAVKYAAQVELVNNGHVWMEMMQSRNSTSHTYNESTANEIVKFILMEYEKEFVQFETKMKDLSDGASGNLAE</sequence>
<organism evidence="2 3">
    <name type="scientific">Kaistella daneshvariae</name>
    <dbReference type="NCBI Taxonomy" id="2487074"/>
    <lineage>
        <taxon>Bacteria</taxon>
        <taxon>Pseudomonadati</taxon>
        <taxon>Bacteroidota</taxon>
        <taxon>Flavobacteriia</taxon>
        <taxon>Flavobacteriales</taxon>
        <taxon>Weeksellaceae</taxon>
        <taxon>Chryseobacterium group</taxon>
        <taxon>Kaistella</taxon>
    </lineage>
</organism>
<reference evidence="1 4" key="2">
    <citation type="submission" date="2018-11" db="EMBL/GenBank/DDBJ databases">
        <title>Proposal to divide the Flavobacteriaceae and reorganize its genera based on Amino Acid Identity values calculated from whole genome sequences.</title>
        <authorList>
            <person name="Nicholson A.C."/>
            <person name="Gulvik C.A."/>
            <person name="Whitney A.M."/>
            <person name="Humrighouse B.W."/>
            <person name="Bell M."/>
            <person name="Holmes B."/>
            <person name="Steigerwalt A.G."/>
            <person name="Villarma A."/>
            <person name="Sheth M."/>
            <person name="Batra D."/>
            <person name="Pryor J."/>
            <person name="Bernardet J.-F."/>
            <person name="Hugo C."/>
            <person name="Kampfer P."/>
            <person name="Newman J.D."/>
            <person name="McQuiston J.R."/>
        </authorList>
    </citation>
    <scope>NUCLEOTIDE SEQUENCE [LARGE SCALE GENOMIC DNA]</scope>
    <source>
        <strain evidence="1 4">H3001</strain>
    </source>
</reference>
<name>A0A3N0WYX8_9FLAO</name>
<evidence type="ECO:0000313" key="2">
    <source>
        <dbReference type="EMBL" id="ROI09209.1"/>
    </source>
</evidence>
<proteinExistence type="predicted"/>
<dbReference type="EMBL" id="RJUG01000003">
    <property type="protein sequence ID" value="ROI09209.1"/>
    <property type="molecule type" value="Genomic_DNA"/>
</dbReference>
<protein>
    <submittedName>
        <fullName evidence="2">Nucleotidyltransferase</fullName>
    </submittedName>
</protein>
<dbReference type="SUPFAM" id="SSF81593">
    <property type="entry name" value="Nucleotidyltransferase substrate binding subunit/domain"/>
    <property type="match status" value="1"/>
</dbReference>
<evidence type="ECO:0000313" key="3">
    <source>
        <dbReference type="Proteomes" id="UP000270224"/>
    </source>
</evidence>
<dbReference type="Proteomes" id="UP000270224">
    <property type="component" value="Unassembled WGS sequence"/>
</dbReference>
<dbReference type="EMBL" id="CP034158">
    <property type="protein sequence ID" value="AZI66597.1"/>
    <property type="molecule type" value="Genomic_DNA"/>
</dbReference>
<dbReference type="AlphaFoldDB" id="A0A3N0WYX8"/>
<dbReference type="GO" id="GO:0016740">
    <property type="term" value="F:transferase activity"/>
    <property type="evidence" value="ECO:0007669"/>
    <property type="project" value="UniProtKB-KW"/>
</dbReference>
<reference evidence="3" key="3">
    <citation type="submission" date="2018-11" db="EMBL/GenBank/DDBJ databases">
        <title>Proposal to divide the Flavobacteriaceae and reorganize its genera based on Amino Acid Identity values calculated from whole genome sequences.</title>
        <authorList>
            <person name="Nicholson A.C."/>
            <person name="Gulvik C.A."/>
            <person name="Whitney A.M."/>
            <person name="Humrighouse B.W."/>
            <person name="Bell M."/>
            <person name="Holmens B."/>
            <person name="Steigerwalt A."/>
            <person name="Villarma A."/>
            <person name="Sheth M."/>
            <person name="Batra D."/>
            <person name="Pryor J."/>
            <person name="Bernardet J.-F."/>
            <person name="Hugo C."/>
            <person name="Kampfer P."/>
            <person name="Newman J."/>
            <person name="Mcquiston J.R."/>
        </authorList>
    </citation>
    <scope>NUCLEOTIDE SEQUENCE [LARGE SCALE GENOMIC DNA]</scope>
    <source>
        <strain evidence="3">H3056</strain>
    </source>
</reference>
<dbReference type="Proteomes" id="UP000274483">
    <property type="component" value="Chromosome"/>
</dbReference>
<dbReference type="Pfam" id="PF08780">
    <property type="entry name" value="NTase_sub_bind"/>
    <property type="match status" value="1"/>
</dbReference>
<dbReference type="Gene3D" id="1.20.120.330">
    <property type="entry name" value="Nucleotidyltransferases domain 2"/>
    <property type="match status" value="1"/>
</dbReference>
<evidence type="ECO:0000313" key="1">
    <source>
        <dbReference type="EMBL" id="AZI66597.1"/>
    </source>
</evidence>
<gene>
    <name evidence="2" type="ORF">EGI11_07295</name>
    <name evidence="1" type="ORF">EIB71_02380</name>
</gene>
<evidence type="ECO:0000313" key="4">
    <source>
        <dbReference type="Proteomes" id="UP000274483"/>
    </source>
</evidence>
<dbReference type="OrthoDB" id="9810452at2"/>
<dbReference type="InterPro" id="IPR010235">
    <property type="entry name" value="HepT"/>
</dbReference>
<dbReference type="RefSeq" id="WP_123265790.1">
    <property type="nucleotide sequence ID" value="NZ_CBCRWA010000001.1"/>
</dbReference>
<accession>A0A3N0WYX8</accession>
<keyword evidence="4" id="KW-1185">Reference proteome</keyword>